<name>A0A1I3C4W2_9PLAN</name>
<dbReference type="PANTHER" id="PTHR35894:SF1">
    <property type="entry name" value="PHOSPHORIBULOKINASE _ URIDINE KINASE FAMILY"/>
    <property type="match status" value="1"/>
</dbReference>
<evidence type="ECO:0000313" key="2">
    <source>
        <dbReference type="EMBL" id="SFH69209.1"/>
    </source>
</evidence>
<sequence length="270" mass="29813">MYRAYWNLSRRPFDDGALPEFYFPSAAHQAALLKLRYLVEQQKGLGVIAGEHGLGKTYLTHVLESELAPAGNFPFLRLVFPQLSPAGTLAYLARRLGAAVASDASDAIVLAALEQRLAELRDAQQHIIFLIDDAHLLELPQLHLLRLMLNFREEGIGAFSLILSGRTEVLSRLQQVAALDQRVAVRTAVEPLSPEEVLPYAIHRLWIAGRKDPIFNEAAAESIWQLSQGIPRRINQLCDLALLVGYVDHQRAISAVDVEAAAEELVSVAA</sequence>
<dbReference type="STRING" id="1576369.SAMN05421753_10288"/>
<organism evidence="2 3">
    <name type="scientific">Planctomicrobium piriforme</name>
    <dbReference type="NCBI Taxonomy" id="1576369"/>
    <lineage>
        <taxon>Bacteria</taxon>
        <taxon>Pseudomonadati</taxon>
        <taxon>Planctomycetota</taxon>
        <taxon>Planctomycetia</taxon>
        <taxon>Planctomycetales</taxon>
        <taxon>Planctomycetaceae</taxon>
        <taxon>Planctomicrobium</taxon>
    </lineage>
</organism>
<proteinExistence type="predicted"/>
<dbReference type="InterPro" id="IPR027417">
    <property type="entry name" value="P-loop_NTPase"/>
</dbReference>
<dbReference type="EMBL" id="FOQD01000002">
    <property type="protein sequence ID" value="SFH69209.1"/>
    <property type="molecule type" value="Genomic_DNA"/>
</dbReference>
<reference evidence="3" key="1">
    <citation type="submission" date="2016-10" db="EMBL/GenBank/DDBJ databases">
        <authorList>
            <person name="Varghese N."/>
            <person name="Submissions S."/>
        </authorList>
    </citation>
    <scope>NUCLEOTIDE SEQUENCE [LARGE SCALE GENOMIC DNA]</scope>
    <source>
        <strain evidence="3">DSM 26348</strain>
    </source>
</reference>
<dbReference type="RefSeq" id="WP_092047788.1">
    <property type="nucleotide sequence ID" value="NZ_FOQD01000002.1"/>
</dbReference>
<protein>
    <submittedName>
        <fullName evidence="2">General secretion pathway protein A</fullName>
    </submittedName>
</protein>
<dbReference type="Proteomes" id="UP000199518">
    <property type="component" value="Unassembled WGS sequence"/>
</dbReference>
<dbReference type="OrthoDB" id="9783370at2"/>
<dbReference type="Pfam" id="PF13401">
    <property type="entry name" value="AAA_22"/>
    <property type="match status" value="1"/>
</dbReference>
<gene>
    <name evidence="2" type="ORF">SAMN05421753_10288</name>
</gene>
<accession>A0A1I3C4W2</accession>
<evidence type="ECO:0000313" key="3">
    <source>
        <dbReference type="Proteomes" id="UP000199518"/>
    </source>
</evidence>
<feature type="domain" description="ORC1/DEAH AAA+ ATPase" evidence="1">
    <location>
        <begin position="41"/>
        <end position="173"/>
    </location>
</feature>
<dbReference type="Gene3D" id="3.40.50.300">
    <property type="entry name" value="P-loop containing nucleotide triphosphate hydrolases"/>
    <property type="match status" value="1"/>
</dbReference>
<dbReference type="GO" id="GO:0016887">
    <property type="term" value="F:ATP hydrolysis activity"/>
    <property type="evidence" value="ECO:0007669"/>
    <property type="project" value="InterPro"/>
</dbReference>
<keyword evidence="3" id="KW-1185">Reference proteome</keyword>
<dbReference type="PANTHER" id="PTHR35894">
    <property type="entry name" value="GENERAL SECRETION PATHWAY PROTEIN A-RELATED"/>
    <property type="match status" value="1"/>
</dbReference>
<dbReference type="SUPFAM" id="SSF52540">
    <property type="entry name" value="P-loop containing nucleoside triphosphate hydrolases"/>
    <property type="match status" value="1"/>
</dbReference>
<dbReference type="InterPro" id="IPR049945">
    <property type="entry name" value="AAA_22"/>
</dbReference>
<dbReference type="InterPro" id="IPR052026">
    <property type="entry name" value="ExeA_AAA_ATPase_DNA-bind"/>
</dbReference>
<evidence type="ECO:0000259" key="1">
    <source>
        <dbReference type="Pfam" id="PF13401"/>
    </source>
</evidence>
<dbReference type="AlphaFoldDB" id="A0A1I3C4W2"/>